<name>A0AAN8P062_9PEZI</name>
<organism evidence="2 3">
    <name type="scientific">Arthrobotrys conoides</name>
    <dbReference type="NCBI Taxonomy" id="74498"/>
    <lineage>
        <taxon>Eukaryota</taxon>
        <taxon>Fungi</taxon>
        <taxon>Dikarya</taxon>
        <taxon>Ascomycota</taxon>
        <taxon>Pezizomycotina</taxon>
        <taxon>Orbiliomycetes</taxon>
        <taxon>Orbiliales</taxon>
        <taxon>Orbiliaceae</taxon>
        <taxon>Arthrobotrys</taxon>
    </lineage>
</organism>
<dbReference type="Proteomes" id="UP001307849">
    <property type="component" value="Unassembled WGS sequence"/>
</dbReference>
<protein>
    <recommendedName>
        <fullName evidence="1">F-box domain-containing protein</fullName>
    </recommendedName>
</protein>
<evidence type="ECO:0000259" key="1">
    <source>
        <dbReference type="PROSITE" id="PS50181"/>
    </source>
</evidence>
<dbReference type="EMBL" id="JAVHJM010000001">
    <property type="protein sequence ID" value="KAK6520151.1"/>
    <property type="molecule type" value="Genomic_DNA"/>
</dbReference>
<proteinExistence type="predicted"/>
<dbReference type="AlphaFoldDB" id="A0AAN8P062"/>
<gene>
    <name evidence="2" type="ORF">TWF506_000435</name>
</gene>
<evidence type="ECO:0000313" key="2">
    <source>
        <dbReference type="EMBL" id="KAK6520151.1"/>
    </source>
</evidence>
<feature type="domain" description="F-box" evidence="1">
    <location>
        <begin position="1"/>
        <end position="53"/>
    </location>
</feature>
<accession>A0AAN8P062</accession>
<reference evidence="2 3" key="1">
    <citation type="submission" date="2019-10" db="EMBL/GenBank/DDBJ databases">
        <authorList>
            <person name="Palmer J.M."/>
        </authorList>
    </citation>
    <scope>NUCLEOTIDE SEQUENCE [LARGE SCALE GENOMIC DNA]</scope>
    <source>
        <strain evidence="2 3">TWF506</strain>
    </source>
</reference>
<dbReference type="PROSITE" id="PS50181">
    <property type="entry name" value="FBOX"/>
    <property type="match status" value="1"/>
</dbReference>
<comment type="caution">
    <text evidence="2">The sequence shown here is derived from an EMBL/GenBank/DDBJ whole genome shotgun (WGS) entry which is preliminary data.</text>
</comment>
<keyword evidence="3" id="KW-1185">Reference proteome</keyword>
<dbReference type="InterPro" id="IPR001810">
    <property type="entry name" value="F-box_dom"/>
</dbReference>
<sequence>MPLSSLPVELLGEVLSQIDDQKSLESAVFSCRLLRTAYREQKESIKHAVWRNTYADCEVYCKFLTHAIANFLPLKVSGDNIEGGDMYTFWVAYMNWSNPPQDSTDFIEDVFPTASEWGRITFIPNPPSQDMAETHKYVFSWCEKFCNDRLKYNPFTKEETTTNPPPTRTELTRICAAFYQFWLYCVLYNSKVVNLSDCVKDHENNVLGSWNDREMMMILVPCILEVMDFREFVLIRNSLVPWILDSAKGVIRTIRLDLTSEVGHRVPLSMLQDDETSTWSLLCELGPNDFWKFLFESTYKEQVATRLARLPQEGYISLYTYLAKYMEDDSTKTYCPILRICRGRYDLQEEDYDWWHIVEEDQRTDDLVIMWDDWRLKEWGYEFPVLTPPLFHAKVSVGEGDIEGEVRDRYRGMYGRVDDIVEKPRFLTFVEYVLENIQKNLIWQAMGVTESYNIE</sequence>
<evidence type="ECO:0000313" key="3">
    <source>
        <dbReference type="Proteomes" id="UP001307849"/>
    </source>
</evidence>